<protein>
    <submittedName>
        <fullName evidence="2">Uncharacterized protein</fullName>
    </submittedName>
</protein>
<feature type="region of interest" description="Disordered" evidence="1">
    <location>
        <begin position="1"/>
        <end position="55"/>
    </location>
</feature>
<feature type="non-terminal residue" evidence="2">
    <location>
        <position position="124"/>
    </location>
</feature>
<gene>
    <name evidence="2" type="ORF">PCOR1329_LOCUS66808</name>
</gene>
<dbReference type="EMBL" id="CAUYUJ010018625">
    <property type="protein sequence ID" value="CAK0885099.1"/>
    <property type="molecule type" value="Genomic_DNA"/>
</dbReference>
<keyword evidence="3" id="KW-1185">Reference proteome</keyword>
<evidence type="ECO:0000313" key="3">
    <source>
        <dbReference type="Proteomes" id="UP001189429"/>
    </source>
</evidence>
<organism evidence="2 3">
    <name type="scientific">Prorocentrum cordatum</name>
    <dbReference type="NCBI Taxonomy" id="2364126"/>
    <lineage>
        <taxon>Eukaryota</taxon>
        <taxon>Sar</taxon>
        <taxon>Alveolata</taxon>
        <taxon>Dinophyceae</taxon>
        <taxon>Prorocentrales</taxon>
        <taxon>Prorocentraceae</taxon>
        <taxon>Prorocentrum</taxon>
    </lineage>
</organism>
<evidence type="ECO:0000313" key="2">
    <source>
        <dbReference type="EMBL" id="CAK0885099.1"/>
    </source>
</evidence>
<name>A0ABN9WFB1_9DINO</name>
<proteinExistence type="predicted"/>
<sequence length="124" mass="12247">MPSAWVAPPLASATPAPVLPLPATRTPPGRAPHGPPKGAASVRWPGQPFRREQGRPELVVTEATGPLVLALEDEDLDPRCGGAFLSALAARPGGGGAPAAREASDASASADAACAADCGAAGPR</sequence>
<evidence type="ECO:0000256" key="1">
    <source>
        <dbReference type="SAM" id="MobiDB-lite"/>
    </source>
</evidence>
<accession>A0ABN9WFB1</accession>
<dbReference type="Proteomes" id="UP001189429">
    <property type="component" value="Unassembled WGS sequence"/>
</dbReference>
<comment type="caution">
    <text evidence="2">The sequence shown here is derived from an EMBL/GenBank/DDBJ whole genome shotgun (WGS) entry which is preliminary data.</text>
</comment>
<feature type="compositionally biased region" description="Low complexity" evidence="1">
    <location>
        <begin position="7"/>
        <end position="28"/>
    </location>
</feature>
<reference evidence="2" key="1">
    <citation type="submission" date="2023-10" db="EMBL/GenBank/DDBJ databases">
        <authorList>
            <person name="Chen Y."/>
            <person name="Shah S."/>
            <person name="Dougan E. K."/>
            <person name="Thang M."/>
            <person name="Chan C."/>
        </authorList>
    </citation>
    <scope>NUCLEOTIDE SEQUENCE [LARGE SCALE GENOMIC DNA]</scope>
</reference>